<accession>A0A9N9UKS2</accession>
<dbReference type="Proteomes" id="UP000754883">
    <property type="component" value="Unassembled WGS sequence"/>
</dbReference>
<dbReference type="EMBL" id="CABFNO020001465">
    <property type="protein sequence ID" value="CAG9989187.1"/>
    <property type="molecule type" value="Genomic_DNA"/>
</dbReference>
<sequence>MHIDGHAHSLFVEGRLSMHAKSPQDLLIDILGEVPALLEDTDTALLHKDSQKPALLEKILGECWKINDQLKWWLENIGPGSLAARTLQAQELPSSAANDTATGHKMCIYWAAHLLIHATIWLILRSNQPRIQRNENDIFHQSYPGLYCSNIIETARRISNPLVDGFE</sequence>
<organism evidence="1 2">
    <name type="scientific">Clonostachys byssicola</name>
    <dbReference type="NCBI Taxonomy" id="160290"/>
    <lineage>
        <taxon>Eukaryota</taxon>
        <taxon>Fungi</taxon>
        <taxon>Dikarya</taxon>
        <taxon>Ascomycota</taxon>
        <taxon>Pezizomycotina</taxon>
        <taxon>Sordariomycetes</taxon>
        <taxon>Hypocreomycetidae</taxon>
        <taxon>Hypocreales</taxon>
        <taxon>Bionectriaceae</taxon>
        <taxon>Clonostachys</taxon>
    </lineage>
</organism>
<dbReference type="AlphaFoldDB" id="A0A9N9UKS2"/>
<keyword evidence="2" id="KW-1185">Reference proteome</keyword>
<gene>
    <name evidence="1" type="ORF">CBYS24578_00014729</name>
</gene>
<name>A0A9N9UKS2_9HYPO</name>
<reference evidence="1 2" key="2">
    <citation type="submission" date="2021-10" db="EMBL/GenBank/DDBJ databases">
        <authorList>
            <person name="Piombo E."/>
        </authorList>
    </citation>
    <scope>NUCLEOTIDE SEQUENCE [LARGE SCALE GENOMIC DNA]</scope>
</reference>
<evidence type="ECO:0000313" key="1">
    <source>
        <dbReference type="EMBL" id="CAG9989187.1"/>
    </source>
</evidence>
<dbReference type="OrthoDB" id="3525185at2759"/>
<reference evidence="2" key="1">
    <citation type="submission" date="2019-06" db="EMBL/GenBank/DDBJ databases">
        <authorList>
            <person name="Broberg M."/>
        </authorList>
    </citation>
    <scope>NUCLEOTIDE SEQUENCE [LARGE SCALE GENOMIC DNA]</scope>
</reference>
<proteinExistence type="predicted"/>
<evidence type="ECO:0000313" key="2">
    <source>
        <dbReference type="Proteomes" id="UP000754883"/>
    </source>
</evidence>
<protein>
    <submittedName>
        <fullName evidence="1">Uncharacterized protein</fullName>
    </submittedName>
</protein>
<comment type="caution">
    <text evidence="1">The sequence shown here is derived from an EMBL/GenBank/DDBJ whole genome shotgun (WGS) entry which is preliminary data.</text>
</comment>